<organism evidence="2 3">
    <name type="scientific">Nepenthes gracilis</name>
    <name type="common">Slender pitcher plant</name>
    <dbReference type="NCBI Taxonomy" id="150966"/>
    <lineage>
        <taxon>Eukaryota</taxon>
        <taxon>Viridiplantae</taxon>
        <taxon>Streptophyta</taxon>
        <taxon>Embryophyta</taxon>
        <taxon>Tracheophyta</taxon>
        <taxon>Spermatophyta</taxon>
        <taxon>Magnoliopsida</taxon>
        <taxon>eudicotyledons</taxon>
        <taxon>Gunneridae</taxon>
        <taxon>Pentapetalae</taxon>
        <taxon>Caryophyllales</taxon>
        <taxon>Nepenthaceae</taxon>
        <taxon>Nepenthes</taxon>
    </lineage>
</organism>
<accession>A0AAD3SJ99</accession>
<keyword evidence="3" id="KW-1185">Reference proteome</keyword>
<dbReference type="Proteomes" id="UP001279734">
    <property type="component" value="Unassembled WGS sequence"/>
</dbReference>
<evidence type="ECO:0008006" key="4">
    <source>
        <dbReference type="Google" id="ProtNLM"/>
    </source>
</evidence>
<dbReference type="GO" id="GO:0045892">
    <property type="term" value="P:negative regulation of DNA-templated transcription"/>
    <property type="evidence" value="ECO:0007669"/>
    <property type="project" value="InterPro"/>
</dbReference>
<dbReference type="GO" id="GO:0048367">
    <property type="term" value="P:shoot system development"/>
    <property type="evidence" value="ECO:0007669"/>
    <property type="project" value="InterPro"/>
</dbReference>
<feature type="region of interest" description="Disordered" evidence="1">
    <location>
        <begin position="540"/>
        <end position="579"/>
    </location>
</feature>
<dbReference type="GO" id="GO:0009910">
    <property type="term" value="P:negative regulation of flower development"/>
    <property type="evidence" value="ECO:0007669"/>
    <property type="project" value="InterPro"/>
</dbReference>
<feature type="compositionally biased region" description="Basic and acidic residues" evidence="1">
    <location>
        <begin position="1269"/>
        <end position="1281"/>
    </location>
</feature>
<feature type="region of interest" description="Disordered" evidence="1">
    <location>
        <begin position="1259"/>
        <end position="1281"/>
    </location>
</feature>
<dbReference type="InterPro" id="IPR034583">
    <property type="entry name" value="EMF1"/>
</dbReference>
<gene>
    <name evidence="2" type="ORF">Nepgr_014264</name>
</gene>
<dbReference type="EMBL" id="BSYO01000012">
    <property type="protein sequence ID" value="GMH12423.1"/>
    <property type="molecule type" value="Genomic_DNA"/>
</dbReference>
<dbReference type="PANTHER" id="PTHR35504">
    <property type="entry name" value="PROTEIN EMBRYONIC FLOWER 1"/>
    <property type="match status" value="1"/>
</dbReference>
<sequence>MAVNHTGITAAVRETTLFQIEVKRKSFHRFCLASVSSVKLRPADYFMCLSISKQNPTISRFSEVLGSWTLMVSDRLNMRSVVEVDNQHRSDPNILSKTTETHIHIDSISVDITSDKKNETAEWCNHFSIRGYVAEVRNRDGKKCFPFSSDVEDKNSMEKTYELPPLDIPKFRWWQCSGCLQGSGSERTTQELLVLPNDCNNGSKSRATSSRKLIEADGPKLPLKDIEQTLKLNIHKASTSDSSDNRICASFCSEQQGKGFGNSLADNMNHDILQPTSDAAQVDVLVQDFQSDNSAASKLKCKEIVDTQFQKSNNGNGHLPEPYLLGRKASADGQQRDVLAIEEVVVAGQAGIATEGHLIPFPDLNKYDDMTLENDEIVVINNPCDEDDDDFSGAHWRKTRKTRLLSELLGLKEDRNTENLRNDVASAFDFQDRLTRKVLLSVAQGEALVNENSSLQLTGQKKRRKTLNNDGFVLLASGDSSNRTKKIRTIDVDKENTIQRIETFDSGTDYGASAETVSQSLVKGHYKHALERNFDIEKKGKKRKVDDKGSSLVSRQKVTPKENQDKTSADGVHDSATDVNRRMDQFAISHATEKKTGRRFISSLKKKKMSQIRKGQTQMIPLKILNPGECLSARKDAEFPVISCNHAQIQPVNDASAGRLMHHFPNRYLSVGTDSTYLSSTQDQLCLPSVQQEHILLDDHSLGKCAENRNIGDSSTHSSAAVAAPFVEGCFDVDRDRSICKQSNLKGKQKFIPEVEGGRPLMQHMVSPGMHKKGMATEVQGHMRDIDINTIPINIKVPEQRSSDDIPMDIVELMAKYQHERRGDGAKDKLFSFGPNSYAKRAGPIGSSGSSSSYGIRSPGMSNWWHEHFPWTQRPQYSNDRNGIIQAVDNVVSFKQNLSLGPFPEMNRTHFNISHPNEAYLQYGDQVSSNPRFSSLRLTSHNWNDNTSAQRYPHGFIQGTESFNRCLASSQTNHGVHVGPSVNPNCPSLGLCNSGIFPQHPDKHKINQDQQLFNMNGGMQRKQTKNLLRSWDTKLTEYSSAVQLLNLMHTGGTRPTTTPYNVDGNLEFLKWPTFHPDRQYNQLAAAQNFGAYKTGAILRNPPLHLNGGRTSFAEKPHPCYSSIPTVGAFTSPFRVDVGSGNHSAFTSTLSFTSGDPRFVENYHLSVEGGDFNRRHQSVSAKGEAIASASSSIIPPLHITKDLTNHNPLETRHGARTILPTPSTESCMINRNPAEFNNQNLARKYMIGPESLRPVKRTYVKSAGSRQTGKKPEKILKLSDRK</sequence>
<comment type="caution">
    <text evidence="2">The sequence shown here is derived from an EMBL/GenBank/DDBJ whole genome shotgun (WGS) entry which is preliminary data.</text>
</comment>
<evidence type="ECO:0000313" key="2">
    <source>
        <dbReference type="EMBL" id="GMH12423.1"/>
    </source>
</evidence>
<protein>
    <recommendedName>
        <fullName evidence="4">Protein EMBRYONIC FLOWER 1-like</fullName>
    </recommendedName>
</protein>
<feature type="compositionally biased region" description="Basic and acidic residues" evidence="1">
    <location>
        <begin position="559"/>
        <end position="579"/>
    </location>
</feature>
<feature type="compositionally biased region" description="Basic and acidic residues" evidence="1">
    <location>
        <begin position="540"/>
        <end position="549"/>
    </location>
</feature>
<proteinExistence type="predicted"/>
<reference evidence="2" key="1">
    <citation type="submission" date="2023-05" db="EMBL/GenBank/DDBJ databases">
        <title>Nepenthes gracilis genome sequencing.</title>
        <authorList>
            <person name="Fukushima K."/>
        </authorList>
    </citation>
    <scope>NUCLEOTIDE SEQUENCE</scope>
    <source>
        <strain evidence="2">SING2019-196</strain>
    </source>
</reference>
<evidence type="ECO:0000313" key="3">
    <source>
        <dbReference type="Proteomes" id="UP001279734"/>
    </source>
</evidence>
<dbReference type="PANTHER" id="PTHR35504:SF1">
    <property type="entry name" value="PROTEIN EMBRYONIC FLOWER 1"/>
    <property type="match status" value="1"/>
</dbReference>
<name>A0AAD3SJ99_NEPGR</name>
<evidence type="ECO:0000256" key="1">
    <source>
        <dbReference type="SAM" id="MobiDB-lite"/>
    </source>
</evidence>